<feature type="compositionally biased region" description="Basic residues" evidence="9">
    <location>
        <begin position="114"/>
        <end position="125"/>
    </location>
</feature>
<evidence type="ECO:0000259" key="10">
    <source>
        <dbReference type="PROSITE" id="PS51030"/>
    </source>
</evidence>
<evidence type="ECO:0000256" key="5">
    <source>
        <dbReference type="ARBA" id="ARBA00023125"/>
    </source>
</evidence>
<feature type="compositionally biased region" description="Low complexity" evidence="9">
    <location>
        <begin position="134"/>
        <end position="149"/>
    </location>
</feature>
<keyword evidence="11" id="KW-1185">Reference proteome</keyword>
<feature type="compositionally biased region" description="Polar residues" evidence="9">
    <location>
        <begin position="91"/>
        <end position="104"/>
    </location>
</feature>
<evidence type="ECO:0000256" key="4">
    <source>
        <dbReference type="ARBA" id="ARBA00023015"/>
    </source>
</evidence>
<dbReference type="KEGG" id="dpte:113798375"/>
<dbReference type="AlphaFoldDB" id="A0A6P6YHJ1"/>
<proteinExistence type="predicted"/>
<keyword evidence="6" id="KW-0804">Transcription</keyword>
<dbReference type="SMART" id="SM00399">
    <property type="entry name" value="ZnF_C4"/>
    <property type="match status" value="1"/>
</dbReference>
<dbReference type="OrthoDB" id="308383at2759"/>
<keyword evidence="3" id="KW-0862">Zinc</keyword>
<dbReference type="Proteomes" id="UP000515146">
    <property type="component" value="Unplaced"/>
</dbReference>
<evidence type="ECO:0000256" key="8">
    <source>
        <dbReference type="ARBA" id="ARBA00023242"/>
    </source>
</evidence>
<dbReference type="SUPFAM" id="SSF57716">
    <property type="entry name" value="Glucocorticoid receptor-like (DNA-binding domain)"/>
    <property type="match status" value="1"/>
</dbReference>
<evidence type="ECO:0000256" key="9">
    <source>
        <dbReference type="SAM" id="MobiDB-lite"/>
    </source>
</evidence>
<dbReference type="PROSITE" id="PS51030">
    <property type="entry name" value="NUCLEAR_REC_DBD_2"/>
    <property type="match status" value="1"/>
</dbReference>
<evidence type="ECO:0000313" key="12">
    <source>
        <dbReference type="RefSeq" id="XP_027204697.1"/>
    </source>
</evidence>
<dbReference type="GO" id="GO:0008270">
    <property type="term" value="F:zinc ion binding"/>
    <property type="evidence" value="ECO:0007669"/>
    <property type="project" value="UniProtKB-KW"/>
</dbReference>
<protein>
    <recommendedName>
        <fullName evidence="10">Nuclear receptor domain-containing protein</fullName>
    </recommendedName>
</protein>
<dbReference type="RefSeq" id="XP_027204697.1">
    <property type="nucleotide sequence ID" value="XM_027348896.1"/>
</dbReference>
<keyword evidence="2" id="KW-0863">Zinc-finger</keyword>
<keyword evidence="5" id="KW-0238">DNA-binding</keyword>
<dbReference type="InterPro" id="IPR001628">
    <property type="entry name" value="Znf_hrmn_rcpt"/>
</dbReference>
<feature type="domain" description="Nuclear receptor" evidence="10">
    <location>
        <begin position="158"/>
        <end position="255"/>
    </location>
</feature>
<accession>A0A6P6YHJ1</accession>
<dbReference type="GO" id="GO:0003700">
    <property type="term" value="F:DNA-binding transcription factor activity"/>
    <property type="evidence" value="ECO:0007669"/>
    <property type="project" value="InterPro"/>
</dbReference>
<reference evidence="12" key="1">
    <citation type="submission" date="2025-08" db="UniProtKB">
        <authorList>
            <consortium name="RefSeq"/>
        </authorList>
    </citation>
    <scope>IDENTIFICATION</scope>
    <source>
        <strain evidence="12">Airmid</strain>
    </source>
</reference>
<keyword evidence="1" id="KW-0479">Metal-binding</keyword>
<evidence type="ECO:0000256" key="7">
    <source>
        <dbReference type="ARBA" id="ARBA00023170"/>
    </source>
</evidence>
<dbReference type="GO" id="GO:0043565">
    <property type="term" value="F:sequence-specific DNA binding"/>
    <property type="evidence" value="ECO:0007669"/>
    <property type="project" value="InterPro"/>
</dbReference>
<gene>
    <name evidence="12" type="primary">LOC113798375</name>
</gene>
<keyword evidence="8" id="KW-0539">Nucleus</keyword>
<feature type="compositionally biased region" description="Low complexity" evidence="9">
    <location>
        <begin position="1"/>
        <end position="36"/>
    </location>
</feature>
<evidence type="ECO:0000313" key="11">
    <source>
        <dbReference type="Proteomes" id="UP000515146"/>
    </source>
</evidence>
<evidence type="ECO:0000256" key="2">
    <source>
        <dbReference type="ARBA" id="ARBA00022771"/>
    </source>
</evidence>
<keyword evidence="4" id="KW-0805">Transcription regulation</keyword>
<evidence type="ECO:0000256" key="1">
    <source>
        <dbReference type="ARBA" id="ARBA00022723"/>
    </source>
</evidence>
<dbReference type="InParanoid" id="A0A6P6YHJ1"/>
<dbReference type="Gene3D" id="3.30.50.10">
    <property type="entry name" value="Erythroid Transcription Factor GATA-1, subunit A"/>
    <property type="match status" value="1"/>
</dbReference>
<organism evidence="11 12">
    <name type="scientific">Dermatophagoides pteronyssinus</name>
    <name type="common">European house dust mite</name>
    <dbReference type="NCBI Taxonomy" id="6956"/>
    <lineage>
        <taxon>Eukaryota</taxon>
        <taxon>Metazoa</taxon>
        <taxon>Ecdysozoa</taxon>
        <taxon>Arthropoda</taxon>
        <taxon>Chelicerata</taxon>
        <taxon>Arachnida</taxon>
        <taxon>Acari</taxon>
        <taxon>Acariformes</taxon>
        <taxon>Sarcoptiformes</taxon>
        <taxon>Astigmata</taxon>
        <taxon>Psoroptidia</taxon>
        <taxon>Analgoidea</taxon>
        <taxon>Pyroglyphidae</taxon>
        <taxon>Dermatophagoidinae</taxon>
        <taxon>Dermatophagoides</taxon>
    </lineage>
</organism>
<feature type="region of interest" description="Disordered" evidence="9">
    <location>
        <begin position="1"/>
        <end position="149"/>
    </location>
</feature>
<evidence type="ECO:0000256" key="6">
    <source>
        <dbReference type="ARBA" id="ARBA00023163"/>
    </source>
</evidence>
<evidence type="ECO:0000256" key="3">
    <source>
        <dbReference type="ARBA" id="ARBA00022833"/>
    </source>
</evidence>
<dbReference type="Pfam" id="PF00105">
    <property type="entry name" value="zf-C4"/>
    <property type="match status" value="1"/>
</dbReference>
<sequence>MQNRQQRKLSSSQQQQQQQQNRNMIQQQQQQSTSQNDARITRSKDRKNVKKQQQQQQSSILLTTDKKSTKNSGKRQKQQQLDYGKIRRTGKSNSKNQNSAKVNPTITTTNIRATNRHRKTNHHHRDCSTETKDLSSTSSSSSTLTNESRTNLNKNSGFITCLVCNQTKYYSHVQRRYGIFSCEPCFKFFSRFLKEPKHFQCNDNGECLIVLTNDDNNNQGKNAQRLSNGTGGRCKACWLKLCIEKFKIDCDTRRTLMEKYCQKSEIIITVDNNKSKTPVTNKKHKILLHPTKRQKEIHQNKFS</sequence>
<name>A0A6P6YHJ1_DERPT</name>
<dbReference type="InterPro" id="IPR013088">
    <property type="entry name" value="Znf_NHR/GATA"/>
</dbReference>
<keyword evidence="7" id="KW-0675">Receptor</keyword>